<evidence type="ECO:0000313" key="1">
    <source>
        <dbReference type="EMBL" id="KDQ33967.1"/>
    </source>
</evidence>
<dbReference type="AlphaFoldDB" id="A0A067PC24"/>
<dbReference type="EMBL" id="KL198004">
    <property type="protein sequence ID" value="KDQ33967.1"/>
    <property type="molecule type" value="Genomic_DNA"/>
</dbReference>
<dbReference type="InParanoid" id="A0A067PC24"/>
<organism evidence="1 2">
    <name type="scientific">Pleurotus ostreatus (strain PC15)</name>
    <name type="common">Oyster mushroom</name>
    <dbReference type="NCBI Taxonomy" id="1137138"/>
    <lineage>
        <taxon>Eukaryota</taxon>
        <taxon>Fungi</taxon>
        <taxon>Dikarya</taxon>
        <taxon>Basidiomycota</taxon>
        <taxon>Agaricomycotina</taxon>
        <taxon>Agaricomycetes</taxon>
        <taxon>Agaricomycetidae</taxon>
        <taxon>Agaricales</taxon>
        <taxon>Pleurotineae</taxon>
        <taxon>Pleurotaceae</taxon>
        <taxon>Pleurotus</taxon>
    </lineage>
</organism>
<protein>
    <submittedName>
        <fullName evidence="1">Uncharacterized protein</fullName>
    </submittedName>
</protein>
<sequence>MAIHGSSREAHRTNFEILGVFPRDFGGRMSYQRKGRRTPEEGKVVAGNSTRLPGQFSTELAVGIHLSASVGTRVEIGSGRKKQIWHLVVGGKMLGDRHKETIAEVGSWGVHRQIHEFLAFSGAARSKADEIGHGRKAPGVKLMVSYGLCRGHESPDSEAWGGMPAANEDTLLMQDDAKRTLHPVAHPQGTSVCCNTDSRKAMGHTTGSLTALLHMYHPPECSISGIHFNLNHGHLLLLVPISLHPIQIARSPSFSVVKYRLVGSLSVSRKAQHSSFFAKLPSVLMPDTLKNAVPDNSAPVSYITRVVLAEIDPSPTWVVISSLLLLSISPFTLNSSNYVLLLSTPVRLGVDFCAFRLSVLYSCMAPPWKVESMAITTKTSLFVEDHCRSSNTEHWHEYTPSYVFEFDSHFSPVTNSCRTNGQVRKLTPPATLGISVSATSARMWDHENQAHLRRQLRWYLNPDLRGIIPQQTLLAVRGPSTGMMKPSVAIGFIVSWINMPAKLNGDDRWTWCDWGTWLAATSPTSALNRSLVVCDGRLVNQARHRWVHTVSSMCHTTIPGFIEILPMTPLRSPMARLQLDAVTATQNEPGESLVPARQRVDSHLRGRQWALGLPDWLLLADGHDRRRLEMLLRGQWVAHDIWVADYRAISRTTMGAQSQKG</sequence>
<dbReference type="VEuPathDB" id="FungiDB:PLEOSDRAFT_164087"/>
<gene>
    <name evidence="1" type="ORF">PLEOSDRAFT_164087</name>
</gene>
<evidence type="ECO:0000313" key="2">
    <source>
        <dbReference type="Proteomes" id="UP000027073"/>
    </source>
</evidence>
<proteinExistence type="predicted"/>
<dbReference type="Proteomes" id="UP000027073">
    <property type="component" value="Unassembled WGS sequence"/>
</dbReference>
<name>A0A067PC24_PLEO1</name>
<dbReference type="HOGENOM" id="CLU_395932_0_0_1"/>
<reference evidence="2" key="1">
    <citation type="journal article" date="2014" name="Proc. Natl. Acad. Sci. U.S.A.">
        <title>Extensive sampling of basidiomycete genomes demonstrates inadequacy of the white-rot/brown-rot paradigm for wood decay fungi.</title>
        <authorList>
            <person name="Riley R."/>
            <person name="Salamov A.A."/>
            <person name="Brown D.W."/>
            <person name="Nagy L.G."/>
            <person name="Floudas D."/>
            <person name="Held B.W."/>
            <person name="Levasseur A."/>
            <person name="Lombard V."/>
            <person name="Morin E."/>
            <person name="Otillar R."/>
            <person name="Lindquist E.A."/>
            <person name="Sun H."/>
            <person name="LaButti K.M."/>
            <person name="Schmutz J."/>
            <person name="Jabbour D."/>
            <person name="Luo H."/>
            <person name="Baker S.E."/>
            <person name="Pisabarro A.G."/>
            <person name="Walton J.D."/>
            <person name="Blanchette R.A."/>
            <person name="Henrissat B."/>
            <person name="Martin F."/>
            <person name="Cullen D."/>
            <person name="Hibbett D.S."/>
            <person name="Grigoriev I.V."/>
        </authorList>
    </citation>
    <scope>NUCLEOTIDE SEQUENCE [LARGE SCALE GENOMIC DNA]</scope>
    <source>
        <strain evidence="2">PC15</strain>
    </source>
</reference>
<accession>A0A067PC24</accession>